<dbReference type="EMBL" id="BSNS01000026">
    <property type="protein sequence ID" value="GLQ57936.1"/>
    <property type="molecule type" value="Genomic_DNA"/>
</dbReference>
<protein>
    <submittedName>
        <fullName evidence="1">Uncharacterized protein</fullName>
    </submittedName>
</protein>
<dbReference type="Proteomes" id="UP001156691">
    <property type="component" value="Unassembled WGS sequence"/>
</dbReference>
<proteinExistence type="predicted"/>
<reference evidence="2" key="1">
    <citation type="journal article" date="2019" name="Int. J. Syst. Evol. Microbiol.">
        <title>The Global Catalogue of Microorganisms (GCM) 10K type strain sequencing project: providing services to taxonomists for standard genome sequencing and annotation.</title>
        <authorList>
            <consortium name="The Broad Institute Genomics Platform"/>
            <consortium name="The Broad Institute Genome Sequencing Center for Infectious Disease"/>
            <person name="Wu L."/>
            <person name="Ma J."/>
        </authorList>
    </citation>
    <scope>NUCLEOTIDE SEQUENCE [LARGE SCALE GENOMIC DNA]</scope>
    <source>
        <strain evidence="2">NBRC 112416</strain>
    </source>
</reference>
<accession>A0ABQ5WCW7</accession>
<gene>
    <name evidence="1" type="ORF">GCM10010862_51950</name>
</gene>
<keyword evidence="2" id="KW-1185">Reference proteome</keyword>
<sequence>MVDAVSSGTISPGLSNSSKLAYLFDCRVAMTSFTGRAQPTSVHQAIASRCLSDADSMTLVSPQFAVAWHTGALAAAMLQDWNGMNERLRRAYDNGRYELWQAELRVDLVEGNADRIEPDVWPRHLDDLRLLLRYDVGRLFLVARYHALPQLRQRIDLLVFDLADPDRIRFQNMAARAEKERLRLNGR</sequence>
<evidence type="ECO:0000313" key="1">
    <source>
        <dbReference type="EMBL" id="GLQ57936.1"/>
    </source>
</evidence>
<evidence type="ECO:0000313" key="2">
    <source>
        <dbReference type="Proteomes" id="UP001156691"/>
    </source>
</evidence>
<organism evidence="1 2">
    <name type="scientific">Devosia nitrariae</name>
    <dbReference type="NCBI Taxonomy" id="2071872"/>
    <lineage>
        <taxon>Bacteria</taxon>
        <taxon>Pseudomonadati</taxon>
        <taxon>Pseudomonadota</taxon>
        <taxon>Alphaproteobacteria</taxon>
        <taxon>Hyphomicrobiales</taxon>
        <taxon>Devosiaceae</taxon>
        <taxon>Devosia</taxon>
    </lineage>
</organism>
<comment type="caution">
    <text evidence="1">The sequence shown here is derived from an EMBL/GenBank/DDBJ whole genome shotgun (WGS) entry which is preliminary data.</text>
</comment>
<name>A0ABQ5WCW7_9HYPH</name>